<protein>
    <recommendedName>
        <fullName evidence="2">BTB domain-containing protein</fullName>
    </recommendedName>
</protein>
<dbReference type="STRING" id="741276.A0A2S5B346"/>
<keyword evidence="4" id="KW-1185">Reference proteome</keyword>
<dbReference type="EMBL" id="PJQD01000085">
    <property type="protein sequence ID" value="POY71204.1"/>
    <property type="molecule type" value="Genomic_DNA"/>
</dbReference>
<dbReference type="InterPro" id="IPR010541">
    <property type="entry name" value="Prp3_C"/>
</dbReference>
<dbReference type="InterPro" id="IPR011333">
    <property type="entry name" value="SKP1/BTB/POZ_sf"/>
</dbReference>
<dbReference type="AlphaFoldDB" id="A0A2S5B346"/>
<gene>
    <name evidence="3" type="ORF">BMF94_5516</name>
</gene>
<dbReference type="Proteomes" id="UP000237144">
    <property type="component" value="Unassembled WGS sequence"/>
</dbReference>
<dbReference type="OrthoDB" id="432412at2759"/>
<evidence type="ECO:0000256" key="1">
    <source>
        <dbReference type="SAM" id="MobiDB-lite"/>
    </source>
</evidence>
<proteinExistence type="predicted"/>
<dbReference type="Pfam" id="PF06544">
    <property type="entry name" value="Prp3_C"/>
    <property type="match status" value="1"/>
</dbReference>
<dbReference type="InterPro" id="IPR059181">
    <property type="entry name" value="RWDD2A-B_C"/>
</dbReference>
<dbReference type="CDD" id="cd24163">
    <property type="entry name" value="RWDD2_C"/>
    <property type="match status" value="1"/>
</dbReference>
<evidence type="ECO:0000313" key="3">
    <source>
        <dbReference type="EMBL" id="POY71204.1"/>
    </source>
</evidence>
<dbReference type="PROSITE" id="PS50097">
    <property type="entry name" value="BTB"/>
    <property type="match status" value="1"/>
</dbReference>
<dbReference type="Gene3D" id="3.30.710.10">
    <property type="entry name" value="Potassium Channel Kv1.1, Chain A"/>
    <property type="match status" value="1"/>
</dbReference>
<dbReference type="PANTHER" id="PTHR15955:SF8">
    <property type="entry name" value="RWD DOMAIN-CONTAINING PROTEIN 2B-RELATED"/>
    <property type="match status" value="1"/>
</dbReference>
<sequence>MQLDAIHEELVVLTSSLLDGELAWETDDARIAWEPVLSGEKSGSADLPLPHLSLRLHDQAELEVEYLSGRDAAPRVALHCATLEREDQTKLAAEFERIEAQTRNEGAPLPVFTIYTALQEHLSAHPPALPAAAAPSDEQGAAKPTNGPLQLKIVLVWSHHLLATSKRKDIVAWTHELELWGLARPGYPGVIIVEGLASNVDSFVQIVKSWQWKALQVRCEIDGETVTPPEEVSPREAPAWAVRTRSHLGKVLGGEDGKGKIGVKEVEGLNELGEIMARLPLASLLFPPESSDYEGLSEDVGRARAIETLKRRRTESQTKPKTLLSPPKALRSPPPPFPGLPSAVAVLTNPFPSDVCLDFPHVGKKLWTSEQLLNASTPYFKTLLSSSFKEATASTSETKTAQNAPPAKTPIRHDFDDSDDETDDAFYRSDQPSAAPAASQVTFPHKLITPRETAYSTYFAALLYFTTRHIDFAPLKSSFCAGEESGSPHGGKTRLASLRKAQKQAPEMPLPASPKSIYRLAHLLDCPDLQHRALQNFKEQLTADNAGAELFSDVAGAYPAIRDAALAFISQNWAQVSQSSQWQQTKEAALHGDLRPEAAHTALLLAEAMAVKASR</sequence>
<accession>A0A2S5B346</accession>
<feature type="region of interest" description="Disordered" evidence="1">
    <location>
        <begin position="394"/>
        <end position="439"/>
    </location>
</feature>
<comment type="caution">
    <text evidence="3">The sequence shown here is derived from an EMBL/GenBank/DDBJ whole genome shotgun (WGS) entry which is preliminary data.</text>
</comment>
<evidence type="ECO:0000313" key="4">
    <source>
        <dbReference type="Proteomes" id="UP000237144"/>
    </source>
</evidence>
<dbReference type="InterPro" id="IPR000210">
    <property type="entry name" value="BTB/POZ_dom"/>
</dbReference>
<organism evidence="3 4">
    <name type="scientific">Rhodotorula taiwanensis</name>
    <dbReference type="NCBI Taxonomy" id="741276"/>
    <lineage>
        <taxon>Eukaryota</taxon>
        <taxon>Fungi</taxon>
        <taxon>Dikarya</taxon>
        <taxon>Basidiomycota</taxon>
        <taxon>Pucciniomycotina</taxon>
        <taxon>Microbotryomycetes</taxon>
        <taxon>Sporidiobolales</taxon>
        <taxon>Sporidiobolaceae</taxon>
        <taxon>Rhodotorula</taxon>
    </lineage>
</organism>
<dbReference type="InterPro" id="IPR017359">
    <property type="entry name" value="Phi-like"/>
</dbReference>
<dbReference type="PANTHER" id="PTHR15955">
    <property type="entry name" value="RWD DOMAIN CONTAINING PROTEIN 2"/>
    <property type="match status" value="1"/>
</dbReference>
<reference evidence="3 4" key="1">
    <citation type="journal article" date="2018" name="Front. Microbiol.">
        <title>Prospects for Fungal Bioremediation of Acidic Radioactive Waste Sites: Characterization and Genome Sequence of Rhodotorula taiwanensis MD1149.</title>
        <authorList>
            <person name="Tkavc R."/>
            <person name="Matrosova V.Y."/>
            <person name="Grichenko O.E."/>
            <person name="Gostincar C."/>
            <person name="Volpe R.P."/>
            <person name="Klimenkova P."/>
            <person name="Gaidamakova E.K."/>
            <person name="Zhou C.E."/>
            <person name="Stewart B.J."/>
            <person name="Lyman M.G."/>
            <person name="Malfatti S.A."/>
            <person name="Rubinfeld B."/>
            <person name="Courtot M."/>
            <person name="Singh J."/>
            <person name="Dalgard C.L."/>
            <person name="Hamilton T."/>
            <person name="Frey K.G."/>
            <person name="Gunde-Cimerman N."/>
            <person name="Dugan L."/>
            <person name="Daly M.J."/>
        </authorList>
    </citation>
    <scope>NUCLEOTIDE SEQUENCE [LARGE SCALE GENOMIC DNA]</scope>
    <source>
        <strain evidence="3 4">MD1149</strain>
    </source>
</reference>
<evidence type="ECO:0000259" key="2">
    <source>
        <dbReference type="PROSITE" id="PS50097"/>
    </source>
</evidence>
<feature type="domain" description="BTB" evidence="2">
    <location>
        <begin position="353"/>
        <end position="390"/>
    </location>
</feature>
<feature type="region of interest" description="Disordered" evidence="1">
    <location>
        <begin position="309"/>
        <end position="335"/>
    </location>
</feature>
<name>A0A2S5B346_9BASI</name>
<feature type="compositionally biased region" description="Basic and acidic residues" evidence="1">
    <location>
        <begin position="309"/>
        <end position="318"/>
    </location>
</feature>